<dbReference type="Pfam" id="PF21825">
    <property type="entry name" value="crAss001_48"/>
    <property type="match status" value="1"/>
</dbReference>
<accession>A0A1S5R1Q8</accession>
<dbReference type="EMBL" id="KU862660">
    <property type="protein sequence ID" value="ANA49341.1"/>
    <property type="molecule type" value="Genomic_DNA"/>
</dbReference>
<dbReference type="InterPro" id="IPR054052">
    <property type="entry name" value="Y16Q-like"/>
</dbReference>
<reference evidence="1 2" key="1">
    <citation type="submission" date="2016-03" db="EMBL/GenBank/DDBJ databases">
        <title>Characterization of pf16 and phiPMW: Two novel phages infecting Pseudomonas putida PpG1.</title>
        <authorList>
            <person name="Magill D.J."/>
            <person name="Krylov V.N."/>
            <person name="Allen C.C.R."/>
            <person name="McGrath J.W."/>
            <person name="Quinn J.P."/>
            <person name="Kulakov L.A."/>
        </authorList>
    </citation>
    <scope>NUCLEOTIDE SEQUENCE [LARGE SCALE GENOMIC DNA]</scope>
</reference>
<keyword evidence="2" id="KW-1185">Reference proteome</keyword>
<evidence type="ECO:0000313" key="2">
    <source>
        <dbReference type="Proteomes" id="UP000223738"/>
    </source>
</evidence>
<organism evidence="1 2">
    <name type="scientific">Pseudomonas phage phiPMW</name>
    <dbReference type="NCBI Taxonomy" id="1815582"/>
    <lineage>
        <taxon>Viruses</taxon>
        <taxon>Duplodnaviria</taxon>
        <taxon>Heunggongvirae</taxon>
        <taxon>Uroviricota</taxon>
        <taxon>Caudoviricetes</taxon>
        <taxon>Plaisancevirus</taxon>
        <taxon>Plaisancevirus PMW</taxon>
    </lineage>
</organism>
<name>A0A1S5R1Q8_9CAUD</name>
<proteinExistence type="predicted"/>
<dbReference type="OrthoDB" id="41701at10239"/>
<sequence length="73" mass="8442">MSYAPHEQRVIDELNDLSTKLSALTSFIDSKSFEETVTDPLARSLLLNQEYIMEKYVSVLKERIKQFSKGETK</sequence>
<dbReference type="Proteomes" id="UP000223738">
    <property type="component" value="Segment"/>
</dbReference>
<evidence type="ECO:0000313" key="1">
    <source>
        <dbReference type="EMBL" id="ANA49341.1"/>
    </source>
</evidence>
<protein>
    <submittedName>
        <fullName evidence="1">Uncharacterized protein</fullName>
    </submittedName>
</protein>
<gene>
    <name evidence="1" type="ORF">PMW_216</name>
</gene>